<dbReference type="InterPro" id="IPR006094">
    <property type="entry name" value="Oxid_FAD_bind_N"/>
</dbReference>
<keyword evidence="4" id="KW-1185">Reference proteome</keyword>
<dbReference type="GO" id="GO:0019154">
    <property type="term" value="F:glycolate dehydrogenase activity"/>
    <property type="evidence" value="ECO:0007669"/>
    <property type="project" value="UniProtKB-EC"/>
</dbReference>
<keyword evidence="3" id="KW-0560">Oxidoreductase</keyword>
<dbReference type="PANTHER" id="PTHR11748">
    <property type="entry name" value="D-LACTATE DEHYDROGENASE"/>
    <property type="match status" value="1"/>
</dbReference>
<accession>A0A090S010</accession>
<dbReference type="Gene3D" id="3.30.465.10">
    <property type="match status" value="1"/>
</dbReference>
<evidence type="ECO:0000313" key="3">
    <source>
        <dbReference type="EMBL" id="GAL21030.1"/>
    </source>
</evidence>
<evidence type="ECO:0000313" key="4">
    <source>
        <dbReference type="Proteomes" id="UP000029228"/>
    </source>
</evidence>
<keyword evidence="1" id="KW-0274">FAD</keyword>
<dbReference type="Proteomes" id="UP000029228">
    <property type="component" value="Unassembled WGS sequence"/>
</dbReference>
<dbReference type="STRING" id="990268.JCM19235_305"/>
<dbReference type="GO" id="GO:0071949">
    <property type="term" value="F:FAD binding"/>
    <property type="evidence" value="ECO:0007669"/>
    <property type="project" value="InterPro"/>
</dbReference>
<dbReference type="SUPFAM" id="SSF56176">
    <property type="entry name" value="FAD-binding/transporter-associated domain-like"/>
    <property type="match status" value="1"/>
</dbReference>
<keyword evidence="1" id="KW-0285">Flavoprotein</keyword>
<sequence>MLPRLHSQSDIHPTVLVFLQQLEANGFTGDIETQYSSRLAVATDNSVYQKLPQAVVHPKTTHDVQLIGQLANQDKFSNVTFSPRGGGTGTNGQSLTSGVVIDLSRHMNKVLEINEDEGWVRVQTGIVKDALNDAVRPFGYFFSPDLSTSNRATLGGMVNTDASGQGSLKYGKTSDHVLSLQAVFADGSLLESSESVDVLSEGTFAKQAVEIARQVCTSQQALINEKFPPLNRFLTGYDLKNAYQADDDTFDFTRILCGAEAL</sequence>
<evidence type="ECO:0000256" key="1">
    <source>
        <dbReference type="ARBA" id="ARBA00022827"/>
    </source>
</evidence>
<reference evidence="3 4" key="2">
    <citation type="submission" date="2014-09" db="EMBL/GenBank/DDBJ databases">
        <authorList>
            <consortium name="NBRP consortium"/>
            <person name="Sawabe T."/>
            <person name="Meirelles P."/>
            <person name="Nakanishi M."/>
            <person name="Sayaka M."/>
            <person name="Hattori M."/>
            <person name="Ohkuma M."/>
        </authorList>
    </citation>
    <scope>NUCLEOTIDE SEQUENCE [LARGE SCALE GENOMIC DNA]</scope>
    <source>
        <strain evidence="4">JCM19235</strain>
    </source>
</reference>
<dbReference type="PROSITE" id="PS51387">
    <property type="entry name" value="FAD_PCMH"/>
    <property type="match status" value="1"/>
</dbReference>
<organism evidence="3 4">
    <name type="scientific">Vibrio maritimus</name>
    <dbReference type="NCBI Taxonomy" id="990268"/>
    <lineage>
        <taxon>Bacteria</taxon>
        <taxon>Pseudomonadati</taxon>
        <taxon>Pseudomonadota</taxon>
        <taxon>Gammaproteobacteria</taxon>
        <taxon>Vibrionales</taxon>
        <taxon>Vibrionaceae</taxon>
        <taxon>Vibrio</taxon>
    </lineage>
</organism>
<dbReference type="GO" id="GO:0008720">
    <property type="term" value="F:D-lactate dehydrogenase (NAD+) activity"/>
    <property type="evidence" value="ECO:0007669"/>
    <property type="project" value="TreeGrafter"/>
</dbReference>
<dbReference type="Pfam" id="PF01565">
    <property type="entry name" value="FAD_binding_4"/>
    <property type="match status" value="1"/>
</dbReference>
<feature type="domain" description="FAD-binding PCMH-type" evidence="2">
    <location>
        <begin position="48"/>
        <end position="262"/>
    </location>
</feature>
<dbReference type="EC" id="1.1.99.14" evidence="3"/>
<dbReference type="GO" id="GO:0004458">
    <property type="term" value="F:D-lactate dehydrogenase (cytochrome) activity"/>
    <property type="evidence" value="ECO:0007669"/>
    <property type="project" value="TreeGrafter"/>
</dbReference>
<dbReference type="EMBL" id="BBMR01000007">
    <property type="protein sequence ID" value="GAL21030.1"/>
    <property type="molecule type" value="Genomic_DNA"/>
</dbReference>
<dbReference type="GO" id="GO:1903457">
    <property type="term" value="P:lactate catabolic process"/>
    <property type="evidence" value="ECO:0007669"/>
    <property type="project" value="TreeGrafter"/>
</dbReference>
<comment type="caution">
    <text evidence="3">The sequence shown here is derived from an EMBL/GenBank/DDBJ whole genome shotgun (WGS) entry which is preliminary data.</text>
</comment>
<gene>
    <name evidence="3" type="ORF">JCM19235_305</name>
</gene>
<reference evidence="3 4" key="1">
    <citation type="submission" date="2014-09" db="EMBL/GenBank/DDBJ databases">
        <title>Vibrio maritimus JCM 19235. (C45) whole genome shotgun sequence.</title>
        <authorList>
            <person name="Sawabe T."/>
            <person name="Meirelles P."/>
            <person name="Nakanishi M."/>
            <person name="Sayaka M."/>
            <person name="Hattori M."/>
            <person name="Ohkuma M."/>
        </authorList>
    </citation>
    <scope>NUCLEOTIDE SEQUENCE [LARGE SCALE GENOMIC DNA]</scope>
    <source>
        <strain evidence="4">JCM19235</strain>
    </source>
</reference>
<name>A0A090S010_9VIBR</name>
<dbReference type="PANTHER" id="PTHR11748:SF119">
    <property type="entry name" value="D-2-HYDROXYGLUTARATE DEHYDROGENASE"/>
    <property type="match status" value="1"/>
</dbReference>
<dbReference type="InterPro" id="IPR016169">
    <property type="entry name" value="FAD-bd_PCMH_sub2"/>
</dbReference>
<proteinExistence type="predicted"/>
<dbReference type="InterPro" id="IPR036318">
    <property type="entry name" value="FAD-bd_PCMH-like_sf"/>
</dbReference>
<protein>
    <submittedName>
        <fullName evidence="3">Glycolate dehydrogenase subunit GlcD</fullName>
        <ecNumber evidence="3">1.1.99.14</ecNumber>
    </submittedName>
</protein>
<dbReference type="InterPro" id="IPR016166">
    <property type="entry name" value="FAD-bd_PCMH"/>
</dbReference>
<evidence type="ECO:0000259" key="2">
    <source>
        <dbReference type="PROSITE" id="PS51387"/>
    </source>
</evidence>
<dbReference type="AlphaFoldDB" id="A0A090S010"/>